<name>A0ABN6IL13_9MYCO</name>
<keyword evidence="2" id="KW-1185">Reference proteome</keyword>
<evidence type="ECO:0000313" key="1">
    <source>
        <dbReference type="EMBL" id="BCZ22722.1"/>
    </source>
</evidence>
<dbReference type="EMBL" id="AP024828">
    <property type="protein sequence ID" value="BCZ22722.1"/>
    <property type="molecule type" value="Genomic_DNA"/>
</dbReference>
<evidence type="ECO:0000313" key="2">
    <source>
        <dbReference type="Proteomes" id="UP000826012"/>
    </source>
</evidence>
<dbReference type="Proteomes" id="UP000826012">
    <property type="component" value="Chromosome"/>
</dbReference>
<sequence length="174" mass="19992">MPLRSAPSIPKAAGRTIELMMNEQLCAGLVERYLRTRGRRYFRGHHDGEYFFVTNAPRRLHVHFEISPAHDDVLIIRVTPGCYFPAADRPWLTYFCDRWNRLDREATAIVHGSSDPQRIGVTARKSQWIRNDVSFNDFASFVDRTVADATELFDELSPTVELPSTERPQLRDAG</sequence>
<proteinExistence type="predicted"/>
<protein>
    <recommendedName>
        <fullName evidence="3">YbjN domain-containing protein</fullName>
    </recommendedName>
</protein>
<reference evidence="1 2" key="1">
    <citation type="submission" date="2021-07" db="EMBL/GenBank/DDBJ databases">
        <title>Complete genome sequence of nontuberculous Mycobacterium sp. TY59.</title>
        <authorList>
            <person name="Fukushima K."/>
        </authorList>
    </citation>
    <scope>NUCLEOTIDE SEQUENCE [LARGE SCALE GENOMIC DNA]</scope>
    <source>
        <strain evidence="1 2">TY59</strain>
    </source>
</reference>
<gene>
    <name evidence="1" type="ORF">MTY59_25770</name>
</gene>
<organism evidence="1 2">
    <name type="scientific">Mycobacterium senriense</name>
    <dbReference type="NCBI Taxonomy" id="2775496"/>
    <lineage>
        <taxon>Bacteria</taxon>
        <taxon>Bacillati</taxon>
        <taxon>Actinomycetota</taxon>
        <taxon>Actinomycetes</taxon>
        <taxon>Mycobacteriales</taxon>
        <taxon>Mycobacteriaceae</taxon>
        <taxon>Mycobacterium</taxon>
        <taxon>Mycobacterium avium complex (MAC)</taxon>
    </lineage>
</organism>
<evidence type="ECO:0008006" key="3">
    <source>
        <dbReference type="Google" id="ProtNLM"/>
    </source>
</evidence>
<accession>A0ABN6IL13</accession>